<dbReference type="AlphaFoldDB" id="A0A699SJZ5"/>
<accession>A0A699SJZ5</accession>
<protein>
    <submittedName>
        <fullName evidence="1">Uncharacterized protein</fullName>
    </submittedName>
</protein>
<dbReference type="EMBL" id="BKCJ011166879">
    <property type="protein sequence ID" value="GFC97568.1"/>
    <property type="molecule type" value="Genomic_DNA"/>
</dbReference>
<reference evidence="1" key="1">
    <citation type="journal article" date="2019" name="Sci. Rep.">
        <title>Draft genome of Tanacetum cinerariifolium, the natural source of mosquito coil.</title>
        <authorList>
            <person name="Yamashiro T."/>
            <person name="Shiraishi A."/>
            <person name="Satake H."/>
            <person name="Nakayama K."/>
        </authorList>
    </citation>
    <scope>NUCLEOTIDE SEQUENCE</scope>
</reference>
<evidence type="ECO:0000313" key="1">
    <source>
        <dbReference type="EMBL" id="GFC97568.1"/>
    </source>
</evidence>
<organism evidence="1">
    <name type="scientific">Tanacetum cinerariifolium</name>
    <name type="common">Dalmatian daisy</name>
    <name type="synonym">Chrysanthemum cinerariifolium</name>
    <dbReference type="NCBI Taxonomy" id="118510"/>
    <lineage>
        <taxon>Eukaryota</taxon>
        <taxon>Viridiplantae</taxon>
        <taxon>Streptophyta</taxon>
        <taxon>Embryophyta</taxon>
        <taxon>Tracheophyta</taxon>
        <taxon>Spermatophyta</taxon>
        <taxon>Magnoliopsida</taxon>
        <taxon>eudicotyledons</taxon>
        <taxon>Gunneridae</taxon>
        <taxon>Pentapetalae</taxon>
        <taxon>asterids</taxon>
        <taxon>campanulids</taxon>
        <taxon>Asterales</taxon>
        <taxon>Asteraceae</taxon>
        <taxon>Asteroideae</taxon>
        <taxon>Anthemideae</taxon>
        <taxon>Anthemidinae</taxon>
        <taxon>Tanacetum</taxon>
    </lineage>
</organism>
<gene>
    <name evidence="1" type="ORF">Tci_869538</name>
</gene>
<name>A0A699SJZ5_TANCI</name>
<sequence>MDAVSILTSGGVQVVPTAAKVATATISIPTGSGVVSTTSLTIPTASPIFTTAIESTPYRKRKGKKTMVESETLEKKKEYNQFASELPIDRRIELISDLVKYQDNYAKVLKYQTKQRKPLKRKQQGELYTSVLRN</sequence>
<comment type="caution">
    <text evidence="1">The sequence shown here is derived from an EMBL/GenBank/DDBJ whole genome shotgun (WGS) entry which is preliminary data.</text>
</comment>
<proteinExistence type="predicted"/>